<keyword evidence="2 5" id="KW-0547">Nucleotide-binding</keyword>
<dbReference type="Gene3D" id="3.30.590.20">
    <property type="match status" value="1"/>
</dbReference>
<dbReference type="GO" id="GO:0042398">
    <property type="term" value="P:modified amino acid biosynthetic process"/>
    <property type="evidence" value="ECO:0007669"/>
    <property type="project" value="InterPro"/>
</dbReference>
<dbReference type="NCBIfam" id="TIGR02050">
    <property type="entry name" value="gshA_cyan_rel"/>
    <property type="match status" value="1"/>
</dbReference>
<name>A0A1K0FFL0_9ACTN</name>
<dbReference type="SUPFAM" id="SSF55931">
    <property type="entry name" value="Glutamine synthetase/guanido kinase"/>
    <property type="match status" value="1"/>
</dbReference>
<dbReference type="GO" id="GO:0004357">
    <property type="term" value="F:glutamate-cysteine ligase activity"/>
    <property type="evidence" value="ECO:0007669"/>
    <property type="project" value="UniProtKB-EC"/>
</dbReference>
<dbReference type="HAMAP" id="MF_01609">
    <property type="entry name" value="Glu_cys_ligase_2"/>
    <property type="match status" value="1"/>
</dbReference>
<gene>
    <name evidence="6" type="ORF">BG844_25225</name>
</gene>
<dbReference type="InterPro" id="IPR014746">
    <property type="entry name" value="Gln_synth/guanido_kin_cat_dom"/>
</dbReference>
<keyword evidence="3 5" id="KW-0067">ATP-binding</keyword>
<dbReference type="InterPro" id="IPR006336">
    <property type="entry name" value="GCS2"/>
</dbReference>
<evidence type="ECO:0000256" key="2">
    <source>
        <dbReference type="ARBA" id="ARBA00022741"/>
    </source>
</evidence>
<accession>A0A1K0FFL0</accession>
<dbReference type="NCBIfam" id="NF010041">
    <property type="entry name" value="PRK13517.1-1"/>
    <property type="match status" value="1"/>
</dbReference>
<organism evidence="6 7">
    <name type="scientific">Couchioplanes caeruleus subsp. caeruleus</name>
    <dbReference type="NCBI Taxonomy" id="56427"/>
    <lineage>
        <taxon>Bacteria</taxon>
        <taxon>Bacillati</taxon>
        <taxon>Actinomycetota</taxon>
        <taxon>Actinomycetes</taxon>
        <taxon>Micromonosporales</taxon>
        <taxon>Micromonosporaceae</taxon>
        <taxon>Couchioplanes</taxon>
    </lineage>
</organism>
<evidence type="ECO:0000313" key="7">
    <source>
        <dbReference type="Proteomes" id="UP000182486"/>
    </source>
</evidence>
<protein>
    <recommendedName>
        <fullName evidence="5">Putative glutamate--cysteine ligase 2</fullName>
        <ecNumber evidence="5">6.3.2.2</ecNumber>
    </recommendedName>
    <alternativeName>
        <fullName evidence="5">Gamma-glutamylcysteine synthetase 2</fullName>
        <shortName evidence="5">GCS 2</shortName>
        <shortName evidence="5">Gamma-GCS 2</shortName>
    </alternativeName>
</protein>
<keyword evidence="7" id="KW-1185">Reference proteome</keyword>
<evidence type="ECO:0000256" key="5">
    <source>
        <dbReference type="HAMAP-Rule" id="MF_01609"/>
    </source>
</evidence>
<dbReference type="Pfam" id="PF04107">
    <property type="entry name" value="GCS2"/>
    <property type="match status" value="1"/>
</dbReference>
<reference evidence="6 7" key="1">
    <citation type="submission" date="2016-09" db="EMBL/GenBank/DDBJ databases">
        <title>Couchioplanes caeruleus draft genome sequence.</title>
        <authorList>
            <person name="Sheehan J."/>
            <person name="Caffrey P."/>
        </authorList>
    </citation>
    <scope>NUCLEOTIDE SEQUENCE [LARGE SCALE GENOMIC DNA]</scope>
    <source>
        <strain evidence="6 7">DSM 43634</strain>
    </source>
</reference>
<dbReference type="EC" id="6.3.2.2" evidence="5"/>
<dbReference type="InterPro" id="IPR011793">
    <property type="entry name" value="YbdK"/>
</dbReference>
<evidence type="ECO:0000256" key="4">
    <source>
        <dbReference type="ARBA" id="ARBA00048819"/>
    </source>
</evidence>
<comment type="catalytic activity">
    <reaction evidence="4 5">
        <text>L-cysteine + L-glutamate + ATP = gamma-L-glutamyl-L-cysteine + ADP + phosphate + H(+)</text>
        <dbReference type="Rhea" id="RHEA:13285"/>
        <dbReference type="ChEBI" id="CHEBI:15378"/>
        <dbReference type="ChEBI" id="CHEBI:29985"/>
        <dbReference type="ChEBI" id="CHEBI:30616"/>
        <dbReference type="ChEBI" id="CHEBI:35235"/>
        <dbReference type="ChEBI" id="CHEBI:43474"/>
        <dbReference type="ChEBI" id="CHEBI:58173"/>
        <dbReference type="ChEBI" id="CHEBI:456216"/>
        <dbReference type="EC" id="6.3.2.2"/>
    </reaction>
</comment>
<comment type="similarity">
    <text evidence="5">Belongs to the glutamate--cysteine ligase type 2 family. YbdK subfamily.</text>
</comment>
<sequence>MTGGPTLGVEEEFLLLDPDTGENAPVVEKVLAALPDAVRAQSRLEFRHSMIEMVTPVCTELPELAGRLTDLRRAAATAATAAGAHLVAIGAIPVAEPVREPTDDRRFHAIARHYGPIAYDAAVCGCHVHVGVPDRETAVRVCTRLRPWLPVLQALTVNSPLYAGADTGHASWRSLQLARWPALGPVPAFASAADYDRTVALLVSSGAMLDDSMVLWYARPSVAYPTVEIRVADVCPAPADTVLLAALVRSLVATCLVDGGGLPVPDHLVTAAHWNAAHSGMDGTLLDLHAGTARPAWDVVADLVTAVQPALRRLGDARLVAAELDRVRDEGTGATRQRRALARGGIPAALAEVTVMP</sequence>
<dbReference type="RefSeq" id="WP_071807867.1">
    <property type="nucleotide sequence ID" value="NZ_MEIA01000295.1"/>
</dbReference>
<evidence type="ECO:0000256" key="3">
    <source>
        <dbReference type="ARBA" id="ARBA00022840"/>
    </source>
</evidence>
<evidence type="ECO:0000313" key="6">
    <source>
        <dbReference type="EMBL" id="OJF11625.1"/>
    </source>
</evidence>
<dbReference type="InterPro" id="IPR050141">
    <property type="entry name" value="GCL_type2/YbdK_subfam"/>
</dbReference>
<comment type="function">
    <text evidence="5">ATP-dependent carboxylate-amine ligase which exhibits weak glutamate--cysteine ligase activity.</text>
</comment>
<keyword evidence="1 5" id="KW-0436">Ligase</keyword>
<dbReference type="EMBL" id="MEIA01000295">
    <property type="protein sequence ID" value="OJF11625.1"/>
    <property type="molecule type" value="Genomic_DNA"/>
</dbReference>
<proteinExistence type="inferred from homology"/>
<comment type="caution">
    <text evidence="6">The sequence shown here is derived from an EMBL/GenBank/DDBJ whole genome shotgun (WGS) entry which is preliminary data.</text>
</comment>
<dbReference type="Proteomes" id="UP000182486">
    <property type="component" value="Unassembled WGS sequence"/>
</dbReference>
<dbReference type="PANTHER" id="PTHR36510">
    <property type="entry name" value="GLUTAMATE--CYSTEINE LIGASE 2-RELATED"/>
    <property type="match status" value="1"/>
</dbReference>
<evidence type="ECO:0000256" key="1">
    <source>
        <dbReference type="ARBA" id="ARBA00022598"/>
    </source>
</evidence>
<dbReference type="AlphaFoldDB" id="A0A1K0FFL0"/>
<dbReference type="PANTHER" id="PTHR36510:SF1">
    <property type="entry name" value="GLUTAMATE--CYSTEINE LIGASE 2-RELATED"/>
    <property type="match status" value="1"/>
</dbReference>
<dbReference type="GO" id="GO:0005524">
    <property type="term" value="F:ATP binding"/>
    <property type="evidence" value="ECO:0007669"/>
    <property type="project" value="UniProtKB-KW"/>
</dbReference>